<dbReference type="AlphaFoldDB" id="A4JMJ9"/>
<organism evidence="1 2">
    <name type="scientific">Burkholderia vietnamiensis (strain G4 / LMG 22486)</name>
    <name type="common">Burkholderia cepacia (strain R1808)</name>
    <dbReference type="NCBI Taxonomy" id="269482"/>
    <lineage>
        <taxon>Bacteria</taxon>
        <taxon>Pseudomonadati</taxon>
        <taxon>Pseudomonadota</taxon>
        <taxon>Betaproteobacteria</taxon>
        <taxon>Burkholderiales</taxon>
        <taxon>Burkholderiaceae</taxon>
        <taxon>Burkholderia</taxon>
        <taxon>Burkholderia cepacia complex</taxon>
    </lineage>
</organism>
<proteinExistence type="predicted"/>
<dbReference type="HOGENOM" id="CLU_2536210_0_0_4"/>
<reference evidence="2" key="1">
    <citation type="submission" date="2007-03" db="EMBL/GenBank/DDBJ databases">
        <title>Complete sequence of chromosome 2 of Burkholderia vietnamiensis G4.</title>
        <authorList>
            <consortium name="US DOE Joint Genome Institute"/>
            <person name="Copeland A."/>
            <person name="Lucas S."/>
            <person name="Lapidus A."/>
            <person name="Barry K."/>
            <person name="Detter J.C."/>
            <person name="Glavina del Rio T."/>
            <person name="Hammon N."/>
            <person name="Israni S."/>
            <person name="Dalin E."/>
            <person name="Tice H."/>
            <person name="Pitluck S."/>
            <person name="Chain P."/>
            <person name="Malfatti S."/>
            <person name="Shin M."/>
            <person name="Vergez L."/>
            <person name="Schmutz J."/>
            <person name="Larimer F."/>
            <person name="Land M."/>
            <person name="Hauser L."/>
            <person name="Kyrpides N."/>
            <person name="Tiedje J."/>
            <person name="Richardson P."/>
        </authorList>
    </citation>
    <scope>NUCLEOTIDE SEQUENCE [LARGE SCALE GENOMIC DNA]</scope>
    <source>
        <strain evidence="2">G4 / LMG 22486</strain>
    </source>
</reference>
<dbReference type="EMBL" id="CP000615">
    <property type="protein sequence ID" value="ABO57502.1"/>
    <property type="molecule type" value="Genomic_DNA"/>
</dbReference>
<evidence type="ECO:0000313" key="2">
    <source>
        <dbReference type="Proteomes" id="UP000002287"/>
    </source>
</evidence>
<gene>
    <name evidence="1" type="ordered locus">Bcep1808_4539</name>
</gene>
<dbReference type="Proteomes" id="UP000002287">
    <property type="component" value="Chromosome 2"/>
</dbReference>
<accession>A4JMJ9</accession>
<protein>
    <submittedName>
        <fullName evidence="1">Uncharacterized protein</fullName>
    </submittedName>
</protein>
<dbReference type="KEGG" id="bvi:Bcep1808_4539"/>
<evidence type="ECO:0000313" key="1">
    <source>
        <dbReference type="EMBL" id="ABO57502.1"/>
    </source>
</evidence>
<sequence length="83" mass="9092">MHALNADSVIAAKRCSAMQSDSYRETMSRSIKGLIWITNGASSQRVPKDSVIPDGWRKGRTLSADSRMRLSEAIRIRNLGGGT</sequence>
<name>A4JMJ9_BURVG</name>